<dbReference type="EMBL" id="LJXB01000055">
    <property type="protein sequence ID" value="KPU61434.1"/>
    <property type="molecule type" value="Genomic_DNA"/>
</dbReference>
<dbReference type="AlphaFoldDB" id="A0A0P8X5G7"/>
<dbReference type="Proteomes" id="UP000050349">
    <property type="component" value="Unassembled WGS sequence"/>
</dbReference>
<reference evidence="1 2" key="1">
    <citation type="submission" date="2015-09" db="EMBL/GenBank/DDBJ databases">
        <authorList>
            <person name="Jackson K.R."/>
            <person name="Lunt B.L."/>
            <person name="Fisher J.N.B."/>
            <person name="Gardner A.V."/>
            <person name="Bailey M.E."/>
            <person name="Deus L.M."/>
            <person name="Earl A.S."/>
            <person name="Gibby P.D."/>
            <person name="Hartmann K.A."/>
            <person name="Liu J.E."/>
            <person name="Manci A.M."/>
            <person name="Nielsen D.A."/>
            <person name="Solomon M.B."/>
            <person name="Breakwell D.P."/>
            <person name="Burnett S.H."/>
            <person name="Grose J.H."/>
        </authorList>
    </citation>
    <scope>NUCLEOTIDE SEQUENCE [LARGE SCALE GENOMIC DNA]</scope>
    <source>
        <strain evidence="1 2">S613</strain>
    </source>
</reference>
<organism evidence="1 2">
    <name type="scientific">Pseudomonas fluorescens</name>
    <dbReference type="NCBI Taxonomy" id="294"/>
    <lineage>
        <taxon>Bacteria</taxon>
        <taxon>Pseudomonadati</taxon>
        <taxon>Pseudomonadota</taxon>
        <taxon>Gammaproteobacteria</taxon>
        <taxon>Pseudomonadales</taxon>
        <taxon>Pseudomonadaceae</taxon>
        <taxon>Pseudomonas</taxon>
    </lineage>
</organism>
<sequence>MAVDVGLPAKAFSLALHAPRTPSLASQLLHKCVHTMILWTPPILVGAGLPAKAFSIPLQDPRPPSLASQLLHKCVHTMILWTPPTL</sequence>
<comment type="caution">
    <text evidence="1">The sequence shown here is derived from an EMBL/GenBank/DDBJ whole genome shotgun (WGS) entry which is preliminary data.</text>
</comment>
<evidence type="ECO:0000313" key="2">
    <source>
        <dbReference type="Proteomes" id="UP000050349"/>
    </source>
</evidence>
<gene>
    <name evidence="1" type="ORF">AN403_5458</name>
</gene>
<dbReference type="PATRIC" id="fig|294.162.peg.833"/>
<proteinExistence type="predicted"/>
<name>A0A0P8X5G7_PSEFL</name>
<protein>
    <submittedName>
        <fullName evidence="1">Uncharacterized protein</fullName>
    </submittedName>
</protein>
<accession>A0A0P8X5G7</accession>
<evidence type="ECO:0000313" key="1">
    <source>
        <dbReference type="EMBL" id="KPU61434.1"/>
    </source>
</evidence>